<protein>
    <submittedName>
        <fullName evidence="2">Uncharacterized protein</fullName>
    </submittedName>
</protein>
<organism evidence="2 3">
    <name type="scientific">Pseudomonas fluorescens</name>
    <dbReference type="NCBI Taxonomy" id="294"/>
    <lineage>
        <taxon>Bacteria</taxon>
        <taxon>Pseudomonadati</taxon>
        <taxon>Pseudomonadota</taxon>
        <taxon>Gammaproteobacteria</taxon>
        <taxon>Pseudomonadales</taxon>
        <taxon>Pseudomonadaceae</taxon>
        <taxon>Pseudomonas</taxon>
    </lineage>
</organism>
<dbReference type="RefSeq" id="WP_150758355.1">
    <property type="nucleotide sequence ID" value="NZ_CABVIE010000010.1"/>
</dbReference>
<evidence type="ECO:0000313" key="2">
    <source>
        <dbReference type="EMBL" id="VVP13956.1"/>
    </source>
</evidence>
<keyword evidence="1" id="KW-0175">Coiled coil</keyword>
<sequence length="326" mass="37181">MSITDTEERIVSVICDHFLSGERYKLTIALVCERSGISRQAFHKNYLHLKPFITGQRNVDELLLRQGMDASKVIVQSQKLLRNLEVELNEVRSSENARFAEFENNILTSLMTSDILTHRAKELTAALRKKALHVELLKRELDEKEVELALANTNSDSLPSPVRRKTTNVHIFKPDLASAMASFATQSDPEVYMALKEKAINAMQQKLLKLIRKGTIRVILFQDRYLCSFEKFIERNFSSSSTSIAVVNLPIYSRIDLRDFAKELKGAVPLELHTSHCDSEAIINAQRGFLFRNIPEFEFRASAREPLPTIHDGYDRVTVFRVAQGD</sequence>
<proteinExistence type="predicted"/>
<evidence type="ECO:0000256" key="1">
    <source>
        <dbReference type="SAM" id="Coils"/>
    </source>
</evidence>
<evidence type="ECO:0000313" key="3">
    <source>
        <dbReference type="Proteomes" id="UP000325723"/>
    </source>
</evidence>
<accession>A0A8H2RK60</accession>
<feature type="coiled-coil region" evidence="1">
    <location>
        <begin position="127"/>
        <end position="154"/>
    </location>
</feature>
<dbReference type="Proteomes" id="UP000325723">
    <property type="component" value="Unassembled WGS sequence"/>
</dbReference>
<dbReference type="EMBL" id="CABVIE010000010">
    <property type="protein sequence ID" value="VVP13956.1"/>
    <property type="molecule type" value="Genomic_DNA"/>
</dbReference>
<dbReference type="AlphaFoldDB" id="A0A8H2RK60"/>
<comment type="caution">
    <text evidence="2">The sequence shown here is derived from an EMBL/GenBank/DDBJ whole genome shotgun (WGS) entry which is preliminary data.</text>
</comment>
<reference evidence="2 3" key="1">
    <citation type="submission" date="2019-09" db="EMBL/GenBank/DDBJ databases">
        <authorList>
            <person name="Chandra G."/>
            <person name="Truman W A."/>
        </authorList>
    </citation>
    <scope>NUCLEOTIDE SEQUENCE [LARGE SCALE GENOMIC DNA]</scope>
    <source>
        <strain evidence="2">PS900</strain>
    </source>
</reference>
<gene>
    <name evidence="2" type="ORF">PS900_03492</name>
</gene>
<name>A0A8H2RK60_PSEFL</name>